<dbReference type="InterPro" id="IPR029016">
    <property type="entry name" value="GAF-like_dom_sf"/>
</dbReference>
<dbReference type="EMBL" id="BMVN01000017">
    <property type="protein sequence ID" value="GHA38533.1"/>
    <property type="molecule type" value="Genomic_DNA"/>
</dbReference>
<protein>
    <recommendedName>
        <fullName evidence="2">IclR-ED domain-containing protein</fullName>
    </recommendedName>
</protein>
<name>A0ABQ3CSD3_9ACTN</name>
<sequence>MTIPADGAALCLVTGERLPLHATAAGRVPPAYGVGSGFGGGYAYGGGAPGRIAAHGTRTATGPSPSAVRHTPCTVTAPGVLGAQLTRVRATGLAQAHQEYRLGELSLAAPVFRDGIAVAAVSLTTATTARPDRPAPAVRRAAGGGRRRR</sequence>
<feature type="domain" description="IclR-ED" evidence="2">
    <location>
        <begin position="1"/>
        <end position="149"/>
    </location>
</feature>
<dbReference type="PROSITE" id="PS51078">
    <property type="entry name" value="ICLR_ED"/>
    <property type="match status" value="1"/>
</dbReference>
<evidence type="ECO:0000313" key="3">
    <source>
        <dbReference type="EMBL" id="GHA38533.1"/>
    </source>
</evidence>
<evidence type="ECO:0000313" key="4">
    <source>
        <dbReference type="Proteomes" id="UP000653644"/>
    </source>
</evidence>
<evidence type="ECO:0000259" key="2">
    <source>
        <dbReference type="PROSITE" id="PS51078"/>
    </source>
</evidence>
<dbReference type="InterPro" id="IPR014757">
    <property type="entry name" value="Tscrpt_reg_IclR_C"/>
</dbReference>
<feature type="compositionally biased region" description="Low complexity" evidence="1">
    <location>
        <begin position="130"/>
        <end position="141"/>
    </location>
</feature>
<reference evidence="4" key="1">
    <citation type="journal article" date="2019" name="Int. J. Syst. Evol. Microbiol.">
        <title>The Global Catalogue of Microorganisms (GCM) 10K type strain sequencing project: providing services to taxonomists for standard genome sequencing and annotation.</title>
        <authorList>
            <consortium name="The Broad Institute Genomics Platform"/>
            <consortium name="The Broad Institute Genome Sequencing Center for Infectious Disease"/>
            <person name="Wu L."/>
            <person name="Ma J."/>
        </authorList>
    </citation>
    <scope>NUCLEOTIDE SEQUENCE [LARGE SCALE GENOMIC DNA]</scope>
    <source>
        <strain evidence="4">JCM 4733</strain>
    </source>
</reference>
<dbReference type="Gene3D" id="3.30.450.40">
    <property type="match status" value="1"/>
</dbReference>
<feature type="region of interest" description="Disordered" evidence="1">
    <location>
        <begin position="130"/>
        <end position="149"/>
    </location>
</feature>
<comment type="caution">
    <text evidence="3">The sequence shown here is derived from an EMBL/GenBank/DDBJ whole genome shotgun (WGS) entry which is preliminary data.</text>
</comment>
<proteinExistence type="predicted"/>
<dbReference type="RefSeq" id="WP_229917318.1">
    <property type="nucleotide sequence ID" value="NZ_BMVN01000017.1"/>
</dbReference>
<accession>A0ABQ3CSD3</accession>
<keyword evidence="4" id="KW-1185">Reference proteome</keyword>
<dbReference type="Proteomes" id="UP000653644">
    <property type="component" value="Unassembled WGS sequence"/>
</dbReference>
<organism evidence="3 4">
    <name type="scientific">Streptomyces canarius</name>
    <dbReference type="NCBI Taxonomy" id="285453"/>
    <lineage>
        <taxon>Bacteria</taxon>
        <taxon>Bacillati</taxon>
        <taxon>Actinomycetota</taxon>
        <taxon>Actinomycetes</taxon>
        <taxon>Kitasatosporales</taxon>
        <taxon>Streptomycetaceae</taxon>
        <taxon>Streptomyces</taxon>
    </lineage>
</organism>
<evidence type="ECO:0000256" key="1">
    <source>
        <dbReference type="SAM" id="MobiDB-lite"/>
    </source>
</evidence>
<gene>
    <name evidence="3" type="ORF">GCM10010345_49020</name>
</gene>
<dbReference type="SUPFAM" id="SSF55781">
    <property type="entry name" value="GAF domain-like"/>
    <property type="match status" value="1"/>
</dbReference>
<dbReference type="Pfam" id="PF01614">
    <property type="entry name" value="IclR_C"/>
    <property type="match status" value="1"/>
</dbReference>